<accession>A0A0U1KUA3</accession>
<sequence>MEILLRQLLEGQQQITKRLDRMEESQQQITNRLDRMEESQQQITKRLDRMEESQQQITKRLDRMEEGQQQLKEAITELKATVTNIEGQQIENSRFIHALRHNSEEVNAQLHNIGHNLAVLTGRAATKEDISELNAKFDLLNNRLFQQEAAIHQLKAVK</sequence>
<dbReference type="Proteomes" id="UP000049855">
    <property type="component" value="Unassembled WGS sequence"/>
</dbReference>
<protein>
    <submittedName>
        <fullName evidence="2">Uncharacterized protein</fullName>
    </submittedName>
</protein>
<dbReference type="AlphaFoldDB" id="A0A0U1KUA3"/>
<dbReference type="Gene3D" id="1.10.287.950">
    <property type="entry name" value="Methyl-accepting chemotaxis protein"/>
    <property type="match status" value="1"/>
</dbReference>
<reference evidence="3" key="1">
    <citation type="submission" date="2015-03" db="EMBL/GenBank/DDBJ databases">
        <authorList>
            <person name="Nijsse Bart"/>
        </authorList>
    </citation>
    <scope>NUCLEOTIDE SEQUENCE [LARGE SCALE GENOMIC DNA]</scope>
</reference>
<evidence type="ECO:0000313" key="2">
    <source>
        <dbReference type="EMBL" id="CQR70463.1"/>
    </source>
</evidence>
<gene>
    <name evidence="2" type="ORF">SpAn4DRAFT_1432</name>
</gene>
<evidence type="ECO:0000313" key="3">
    <source>
        <dbReference type="Proteomes" id="UP000049855"/>
    </source>
</evidence>
<dbReference type="EMBL" id="CTRP01000003">
    <property type="protein sequence ID" value="CQR70463.1"/>
    <property type="molecule type" value="Genomic_DNA"/>
</dbReference>
<proteinExistence type="predicted"/>
<dbReference type="SUPFAM" id="SSF57997">
    <property type="entry name" value="Tropomyosin"/>
    <property type="match status" value="1"/>
</dbReference>
<evidence type="ECO:0000256" key="1">
    <source>
        <dbReference type="SAM" id="Coils"/>
    </source>
</evidence>
<feature type="coiled-coil region" evidence="1">
    <location>
        <begin position="5"/>
        <end position="88"/>
    </location>
</feature>
<organism evidence="2 3">
    <name type="scientific">Sporomusa ovata</name>
    <dbReference type="NCBI Taxonomy" id="2378"/>
    <lineage>
        <taxon>Bacteria</taxon>
        <taxon>Bacillati</taxon>
        <taxon>Bacillota</taxon>
        <taxon>Negativicutes</taxon>
        <taxon>Selenomonadales</taxon>
        <taxon>Sporomusaceae</taxon>
        <taxon>Sporomusa</taxon>
    </lineage>
</organism>
<name>A0A0U1KUA3_9FIRM</name>
<keyword evidence="1" id="KW-0175">Coiled coil</keyword>
<keyword evidence="3" id="KW-1185">Reference proteome</keyword>
<dbReference type="RefSeq" id="WP_021169197.1">
    <property type="nucleotide sequence ID" value="NZ_CTRP01000003.1"/>
</dbReference>